<protein>
    <submittedName>
        <fullName evidence="1">Uncharacterized protein</fullName>
    </submittedName>
</protein>
<dbReference type="AlphaFoldDB" id="A0AAW5W7B7"/>
<dbReference type="Proteomes" id="UP001207430">
    <property type="component" value="Unassembled WGS sequence"/>
</dbReference>
<sequence>MRWGAGKGIVKVGRISVSAILQPLLLLTVDHQGDTTVHYFDGNFLPGIKPNCA</sequence>
<accession>A0AAW5W7B7</accession>
<evidence type="ECO:0000313" key="1">
    <source>
        <dbReference type="EMBL" id="MCX9001774.1"/>
    </source>
</evidence>
<gene>
    <name evidence="1" type="ORF">NLN86_08905</name>
</gene>
<name>A0AAW5W7B7_9ENTR</name>
<dbReference type="EMBL" id="JANDBG010000006">
    <property type="protein sequence ID" value="MCX9001774.1"/>
    <property type="molecule type" value="Genomic_DNA"/>
</dbReference>
<reference evidence="1" key="1">
    <citation type="submission" date="2022-07" db="EMBL/GenBank/DDBJ databases">
        <title>Genome Sequence of Citrobacter portucalensis from Edible Snails.</title>
        <authorList>
            <person name="Okafor A.C."/>
            <person name="Ogbo F.C."/>
            <person name="Ruppitsch W."/>
            <person name="Allerberger F."/>
        </authorList>
    </citation>
    <scope>NUCLEOTIDE SEQUENCE</scope>
    <source>
        <strain evidence="1">Igbk 7</strain>
    </source>
</reference>
<proteinExistence type="predicted"/>
<comment type="caution">
    <text evidence="1">The sequence shown here is derived from an EMBL/GenBank/DDBJ whole genome shotgun (WGS) entry which is preliminary data.</text>
</comment>
<evidence type="ECO:0000313" key="2">
    <source>
        <dbReference type="Proteomes" id="UP001207430"/>
    </source>
</evidence>
<organism evidence="1 2">
    <name type="scientific">Citrobacter portucalensis</name>
    <dbReference type="NCBI Taxonomy" id="1639133"/>
    <lineage>
        <taxon>Bacteria</taxon>
        <taxon>Pseudomonadati</taxon>
        <taxon>Pseudomonadota</taxon>
        <taxon>Gammaproteobacteria</taxon>
        <taxon>Enterobacterales</taxon>
        <taxon>Enterobacteriaceae</taxon>
        <taxon>Citrobacter</taxon>
        <taxon>Citrobacter freundii complex</taxon>
    </lineage>
</organism>